<keyword evidence="2" id="KW-1133">Transmembrane helix</keyword>
<feature type="compositionally biased region" description="Basic and acidic residues" evidence="1">
    <location>
        <begin position="127"/>
        <end position="147"/>
    </location>
</feature>
<evidence type="ECO:0000313" key="4">
    <source>
        <dbReference type="Proteomes" id="UP000230002"/>
    </source>
</evidence>
<keyword evidence="2" id="KW-0812">Transmembrane</keyword>
<keyword evidence="2" id="KW-0472">Membrane</keyword>
<reference evidence="3 4" key="1">
    <citation type="journal article" date="2015" name="Sci. Rep.">
        <title>Chromosome-level genome map provides insights into diverse defense mechanisms in the medicinal fungus Ganoderma sinense.</title>
        <authorList>
            <person name="Zhu Y."/>
            <person name="Xu J."/>
            <person name="Sun C."/>
            <person name="Zhou S."/>
            <person name="Xu H."/>
            <person name="Nelson D.R."/>
            <person name="Qian J."/>
            <person name="Song J."/>
            <person name="Luo H."/>
            <person name="Xiang L."/>
            <person name="Li Y."/>
            <person name="Xu Z."/>
            <person name="Ji A."/>
            <person name="Wang L."/>
            <person name="Lu S."/>
            <person name="Hayward A."/>
            <person name="Sun W."/>
            <person name="Li X."/>
            <person name="Schwartz D.C."/>
            <person name="Wang Y."/>
            <person name="Chen S."/>
        </authorList>
    </citation>
    <scope>NUCLEOTIDE SEQUENCE [LARGE SCALE GENOMIC DNA]</scope>
    <source>
        <strain evidence="3 4">ZZ0214-1</strain>
    </source>
</reference>
<accession>A0A2G8SLR0</accession>
<dbReference type="EMBL" id="AYKW01000005">
    <property type="protein sequence ID" value="PIL34692.1"/>
    <property type="molecule type" value="Genomic_DNA"/>
</dbReference>
<gene>
    <name evidence="3" type="ORF">GSI_03472</name>
</gene>
<dbReference type="Proteomes" id="UP000230002">
    <property type="component" value="Unassembled WGS sequence"/>
</dbReference>
<dbReference type="OrthoDB" id="2744793at2759"/>
<comment type="caution">
    <text evidence="3">The sequence shown here is derived from an EMBL/GenBank/DDBJ whole genome shotgun (WGS) entry which is preliminary data.</text>
</comment>
<sequence>MPDDMNGGPWRAASFYHEACVAPIVAIYPMVIVVLVALNQSQLEHGLACTQGPARSVSTWAVASCSYPHTAGTSTRVLTLTHASGLGGGPFSSGATREAQTDGLDIADSVETRTSVDSGPFAGQLKLEGDRAREREQDADEKAAAVV</sequence>
<feature type="region of interest" description="Disordered" evidence="1">
    <location>
        <begin position="87"/>
        <end position="147"/>
    </location>
</feature>
<dbReference type="AlphaFoldDB" id="A0A2G8SLR0"/>
<name>A0A2G8SLR0_9APHY</name>
<evidence type="ECO:0000256" key="1">
    <source>
        <dbReference type="SAM" id="MobiDB-lite"/>
    </source>
</evidence>
<proteinExistence type="predicted"/>
<evidence type="ECO:0000313" key="3">
    <source>
        <dbReference type="EMBL" id="PIL34692.1"/>
    </source>
</evidence>
<protein>
    <submittedName>
        <fullName evidence="3">Uncharacterized protein</fullName>
    </submittedName>
</protein>
<organism evidence="3 4">
    <name type="scientific">Ganoderma sinense ZZ0214-1</name>
    <dbReference type="NCBI Taxonomy" id="1077348"/>
    <lineage>
        <taxon>Eukaryota</taxon>
        <taxon>Fungi</taxon>
        <taxon>Dikarya</taxon>
        <taxon>Basidiomycota</taxon>
        <taxon>Agaricomycotina</taxon>
        <taxon>Agaricomycetes</taxon>
        <taxon>Polyporales</taxon>
        <taxon>Polyporaceae</taxon>
        <taxon>Ganoderma</taxon>
    </lineage>
</organism>
<evidence type="ECO:0000256" key="2">
    <source>
        <dbReference type="SAM" id="Phobius"/>
    </source>
</evidence>
<feature type="transmembrane region" description="Helical" evidence="2">
    <location>
        <begin position="15"/>
        <end position="38"/>
    </location>
</feature>
<keyword evidence="4" id="KW-1185">Reference proteome</keyword>